<evidence type="ECO:0000256" key="1">
    <source>
        <dbReference type="ARBA" id="ARBA00022801"/>
    </source>
</evidence>
<sequence>MSQRPWREIFCPEELAGRPIFIVLPGGGYHRQADHEGAPVAHWLNSLGLNAMVLHYAVAPDYPGKALHPAPLNDAQETLRWLRSGESGLEIDAERIGVLGFSAGGHLAAALSTGAGSTPTADRPELAVLAYPVISLVSHCHQGSVNALLGPEATWEQRRALSAELTVDTDTPPTFLWHTADDDAVPVENSLDYAAALARHHVPFELHVFPHGHHGLGLALDEGEAGRHPAAEWTSRCAAWLSGQGWRTTA</sequence>
<evidence type="ECO:0000313" key="3">
    <source>
        <dbReference type="EMBL" id="SEE87798.1"/>
    </source>
</evidence>
<dbReference type="SUPFAM" id="SSF53474">
    <property type="entry name" value="alpha/beta-Hydrolases"/>
    <property type="match status" value="1"/>
</dbReference>
<dbReference type="AlphaFoldDB" id="A0A1H5MH78"/>
<proteinExistence type="predicted"/>
<gene>
    <name evidence="3" type="ORF">SAMN04489740_2902</name>
</gene>
<keyword evidence="1 3" id="KW-0378">Hydrolase</keyword>
<dbReference type="EMBL" id="FNTV01000001">
    <property type="protein sequence ID" value="SEE87798.1"/>
    <property type="molecule type" value="Genomic_DNA"/>
</dbReference>
<dbReference type="PANTHER" id="PTHR48081">
    <property type="entry name" value="AB HYDROLASE SUPERFAMILY PROTEIN C4A8.06C"/>
    <property type="match status" value="1"/>
</dbReference>
<name>A0A1H5MH78_9MICC</name>
<dbReference type="Proteomes" id="UP000182725">
    <property type="component" value="Unassembled WGS sequence"/>
</dbReference>
<evidence type="ECO:0000259" key="2">
    <source>
        <dbReference type="Pfam" id="PF20434"/>
    </source>
</evidence>
<dbReference type="RefSeq" id="WP_074712209.1">
    <property type="nucleotide sequence ID" value="NZ_FNTV01000001.1"/>
</dbReference>
<dbReference type="Gene3D" id="3.40.50.1820">
    <property type="entry name" value="alpha/beta hydrolase"/>
    <property type="match status" value="1"/>
</dbReference>
<dbReference type="InterPro" id="IPR049492">
    <property type="entry name" value="BD-FAE-like_dom"/>
</dbReference>
<dbReference type="PANTHER" id="PTHR48081:SF6">
    <property type="entry name" value="PEPTIDASE S9 PROLYL OLIGOPEPTIDASE CATALYTIC DOMAIN-CONTAINING PROTEIN"/>
    <property type="match status" value="1"/>
</dbReference>
<dbReference type="GO" id="GO:0016787">
    <property type="term" value="F:hydrolase activity"/>
    <property type="evidence" value="ECO:0007669"/>
    <property type="project" value="UniProtKB-KW"/>
</dbReference>
<reference evidence="3 4" key="1">
    <citation type="submission" date="2016-10" db="EMBL/GenBank/DDBJ databases">
        <authorList>
            <person name="de Groot N.N."/>
        </authorList>
    </citation>
    <scope>NUCLEOTIDE SEQUENCE [LARGE SCALE GENOMIC DNA]</scope>
    <source>
        <strain evidence="3 4">DSM 22274</strain>
    </source>
</reference>
<feature type="domain" description="BD-FAE-like" evidence="2">
    <location>
        <begin position="9"/>
        <end position="196"/>
    </location>
</feature>
<evidence type="ECO:0000313" key="4">
    <source>
        <dbReference type="Proteomes" id="UP000182725"/>
    </source>
</evidence>
<protein>
    <submittedName>
        <fullName evidence="3">Alpha/beta hydrolase fold</fullName>
    </submittedName>
</protein>
<organism evidence="3 4">
    <name type="scientific">Arthrobacter alpinus</name>
    <dbReference type="NCBI Taxonomy" id="656366"/>
    <lineage>
        <taxon>Bacteria</taxon>
        <taxon>Bacillati</taxon>
        <taxon>Actinomycetota</taxon>
        <taxon>Actinomycetes</taxon>
        <taxon>Micrococcales</taxon>
        <taxon>Micrococcaceae</taxon>
        <taxon>Arthrobacter</taxon>
    </lineage>
</organism>
<dbReference type="Pfam" id="PF20434">
    <property type="entry name" value="BD-FAE"/>
    <property type="match status" value="1"/>
</dbReference>
<accession>A0A1H5MH78</accession>
<dbReference type="InterPro" id="IPR050300">
    <property type="entry name" value="GDXG_lipolytic_enzyme"/>
</dbReference>
<dbReference type="InterPro" id="IPR029058">
    <property type="entry name" value="AB_hydrolase_fold"/>
</dbReference>